<evidence type="ECO:0000313" key="3">
    <source>
        <dbReference type="EMBL" id="ABY47749.1"/>
    </source>
</evidence>
<evidence type="ECO:0000256" key="1">
    <source>
        <dbReference type="SAM" id="MobiDB-lite"/>
    </source>
</evidence>
<dbReference type="InterPro" id="IPR003497">
    <property type="entry name" value="BRO_N_domain"/>
</dbReference>
<evidence type="ECO:0000313" key="4">
    <source>
        <dbReference type="Proteomes" id="UP000203266"/>
    </source>
</evidence>
<dbReference type="RefSeq" id="YP_001649040.1">
    <property type="nucleotide sequence ID" value="NC_010240.1"/>
</dbReference>
<reference evidence="3 4" key="1">
    <citation type="journal article" date="2008" name="Virus Genes">
        <title>Genomic sequence analysis of a granulovirus isolated from the Old World bollworm, Helicoverpa armigera.</title>
        <authorList>
            <person name="Harrison R.L."/>
            <person name="Popham H.J."/>
        </authorList>
    </citation>
    <scope>NUCLEOTIDE SEQUENCE [LARGE SCALE GENOMIC DNA]</scope>
</reference>
<keyword evidence="4" id="KW-1185">Reference proteome</keyword>
<feature type="domain" description="Bro-N" evidence="2">
    <location>
        <begin position="25"/>
        <end position="120"/>
    </location>
</feature>
<protein>
    <submittedName>
        <fullName evidence="3">BRO-C</fullName>
    </submittedName>
</protein>
<name>A9YMQ0_9BBAC</name>
<accession>A9YMQ0</accession>
<feature type="region of interest" description="Disordered" evidence="1">
    <location>
        <begin position="175"/>
        <end position="218"/>
    </location>
</feature>
<dbReference type="KEGG" id="vg:10973742"/>
<proteinExistence type="predicted"/>
<dbReference type="EMBL" id="EU255577">
    <property type="protein sequence ID" value="ABY47749.1"/>
    <property type="molecule type" value="Genomic_DNA"/>
</dbReference>
<organism evidence="3 4">
    <name type="scientific">Helicoverpa armigera granulovirus</name>
    <dbReference type="NCBI Taxonomy" id="489830"/>
    <lineage>
        <taxon>Viruses</taxon>
        <taxon>Viruses incertae sedis</taxon>
        <taxon>Naldaviricetes</taxon>
        <taxon>Lefavirales</taxon>
        <taxon>Baculoviridae</taxon>
        <taxon>Betabaculovirus</taxon>
        <taxon>Betabaculovirus helarmigerae</taxon>
    </lineage>
</organism>
<evidence type="ECO:0000259" key="2">
    <source>
        <dbReference type="Pfam" id="PF02498"/>
    </source>
</evidence>
<sequence>MAVIVAKSFTADKEIWKLNIIKLCRHRFMCEAYPIAKLLGNKRPELAIRNCIDQSCCKTWGELKNLFNCGSLCIFQSIPPPVHTPVHWGSNTLFINEEGVISLINSSTLPVANKFKWWFLTQTQQNEVCIFQQTEVCIFRQNEASSCERHNEVILRRSFEIDMSLQNQITQNKRNKAIVAKQHQQQQRQQRQQQPMVVRDERQRPTRKGTRGCASFKQ</sequence>
<dbReference type="GeneID" id="10973742"/>
<dbReference type="Pfam" id="PF02498">
    <property type="entry name" value="Bro-N"/>
    <property type="match status" value="1"/>
</dbReference>
<dbReference type="Proteomes" id="UP000203266">
    <property type="component" value="Segment"/>
</dbReference>
<feature type="compositionally biased region" description="Low complexity" evidence="1">
    <location>
        <begin position="182"/>
        <end position="194"/>
    </location>
</feature>
<dbReference type="OrthoDB" id="37108at10239"/>